<keyword evidence="5" id="KW-0418">Kinase</keyword>
<reference evidence="6" key="1">
    <citation type="journal article" date="2019" name="Int. J. Syst. Evol. Microbiol.">
        <title>The Global Catalogue of Microorganisms (GCM) 10K type strain sequencing project: providing services to taxonomists for standard genome sequencing and annotation.</title>
        <authorList>
            <consortium name="The Broad Institute Genomics Platform"/>
            <consortium name="The Broad Institute Genome Sequencing Center for Infectious Disease"/>
            <person name="Wu L."/>
            <person name="Ma J."/>
        </authorList>
    </citation>
    <scope>NUCLEOTIDE SEQUENCE [LARGE SCALE GENOMIC DNA]</scope>
    <source>
        <strain evidence="6">KCTC 52366</strain>
    </source>
</reference>
<evidence type="ECO:0000313" key="6">
    <source>
        <dbReference type="Proteomes" id="UP001595632"/>
    </source>
</evidence>
<feature type="domain" description="CobQ/CobB/MinD/ParA nucleotide binding" evidence="4">
    <location>
        <begin position="89"/>
        <end position="260"/>
    </location>
</feature>
<comment type="caution">
    <text evidence="5">The sequence shown here is derived from an EMBL/GenBank/DDBJ whole genome shotgun (WGS) entry which is preliminary data.</text>
</comment>
<dbReference type="PANTHER" id="PTHR32309">
    <property type="entry name" value="TYROSINE-PROTEIN KINASE"/>
    <property type="match status" value="1"/>
</dbReference>
<dbReference type="InterPro" id="IPR002586">
    <property type="entry name" value="CobQ/CobB/MinD/ParA_Nub-bd_dom"/>
</dbReference>
<evidence type="ECO:0000256" key="3">
    <source>
        <dbReference type="SAM" id="MobiDB-lite"/>
    </source>
</evidence>
<dbReference type="RefSeq" id="WP_275634780.1">
    <property type="nucleotide sequence ID" value="NZ_JARGYD010000012.1"/>
</dbReference>
<feature type="compositionally biased region" description="Basic and acidic residues" evidence="3">
    <location>
        <begin position="1"/>
        <end position="18"/>
    </location>
</feature>
<gene>
    <name evidence="5" type="ORF">ACFOGP_24255</name>
</gene>
<dbReference type="Proteomes" id="UP001595632">
    <property type="component" value="Unassembled WGS sequence"/>
</dbReference>
<keyword evidence="6" id="KW-1185">Reference proteome</keyword>
<dbReference type="InterPro" id="IPR027417">
    <property type="entry name" value="P-loop_NTPase"/>
</dbReference>
<feature type="region of interest" description="Disordered" evidence="3">
    <location>
        <begin position="1"/>
        <end position="36"/>
    </location>
</feature>
<dbReference type="SUPFAM" id="SSF52540">
    <property type="entry name" value="P-loop containing nucleoside triphosphate hydrolases"/>
    <property type="match status" value="1"/>
</dbReference>
<protein>
    <submittedName>
        <fullName evidence="5">CpsD/CapB family tyrosine-protein kinase</fullName>
        <ecNumber evidence="5">2.7.10.2</ecNumber>
    </submittedName>
</protein>
<evidence type="ECO:0000313" key="5">
    <source>
        <dbReference type="EMBL" id="MFC3145857.1"/>
    </source>
</evidence>
<evidence type="ECO:0000259" key="4">
    <source>
        <dbReference type="Pfam" id="PF01656"/>
    </source>
</evidence>
<keyword evidence="5" id="KW-0808">Transferase</keyword>
<keyword evidence="2" id="KW-0067">ATP-binding</keyword>
<dbReference type="EC" id="2.7.10.2" evidence="5"/>
<evidence type="ECO:0000256" key="2">
    <source>
        <dbReference type="ARBA" id="ARBA00022840"/>
    </source>
</evidence>
<accession>A0ABV7H3D1</accession>
<dbReference type="Gene3D" id="3.40.50.300">
    <property type="entry name" value="P-loop containing nucleotide triphosphate hydrolases"/>
    <property type="match status" value="1"/>
</dbReference>
<dbReference type="InterPro" id="IPR050445">
    <property type="entry name" value="Bact_polysacc_biosynth/exp"/>
</dbReference>
<sequence length="273" mass="30407">MERLQAAIERAREQRDTRGATARPQPRGTVQDKSAADEAWAALPEIKLQRRQMLKNRIMTFRSSKDSTPYDILRTRLVQQAQANGWRRIAITSPHSACGKTTTCANLAFGLGRQTGMRSVVLDFDLRRSGLGRILGQKGEIPMEDVLSGRVPFKDVAMRHGPNLAFGLGFGTSHRSAETLQSDQTRRVLEEIEAEYQPDLMLIDLPPMSASDDNFGFLNRIDAAIIVAEAEQTTMTQIDVAERQVAELTNVAGVVLNKCRYVNGAYGYEDGYY</sequence>
<keyword evidence="1" id="KW-0547">Nucleotide-binding</keyword>
<proteinExistence type="predicted"/>
<name>A0ABV7H3D1_9RHOB</name>
<dbReference type="CDD" id="cd05387">
    <property type="entry name" value="BY-kinase"/>
    <property type="match status" value="1"/>
</dbReference>
<dbReference type="GO" id="GO:0004715">
    <property type="term" value="F:non-membrane spanning protein tyrosine kinase activity"/>
    <property type="evidence" value="ECO:0007669"/>
    <property type="project" value="UniProtKB-EC"/>
</dbReference>
<dbReference type="InterPro" id="IPR005702">
    <property type="entry name" value="Wzc-like_C"/>
</dbReference>
<organism evidence="5 6">
    <name type="scientific">Psychromarinibacter halotolerans</name>
    <dbReference type="NCBI Taxonomy" id="1775175"/>
    <lineage>
        <taxon>Bacteria</taxon>
        <taxon>Pseudomonadati</taxon>
        <taxon>Pseudomonadota</taxon>
        <taxon>Alphaproteobacteria</taxon>
        <taxon>Rhodobacterales</taxon>
        <taxon>Paracoccaceae</taxon>
        <taxon>Psychromarinibacter</taxon>
    </lineage>
</organism>
<dbReference type="Pfam" id="PF01656">
    <property type="entry name" value="CbiA"/>
    <property type="match status" value="1"/>
</dbReference>
<dbReference type="PANTHER" id="PTHR32309:SF13">
    <property type="entry name" value="FERRIC ENTEROBACTIN TRANSPORT PROTEIN FEPE"/>
    <property type="match status" value="1"/>
</dbReference>
<evidence type="ECO:0000256" key="1">
    <source>
        <dbReference type="ARBA" id="ARBA00022741"/>
    </source>
</evidence>
<dbReference type="EMBL" id="JBHRTB010000010">
    <property type="protein sequence ID" value="MFC3145857.1"/>
    <property type="molecule type" value="Genomic_DNA"/>
</dbReference>